<keyword evidence="2" id="KW-1185">Reference proteome</keyword>
<dbReference type="EMBL" id="JWZT01000165">
    <property type="protein sequence ID" value="KII74941.1"/>
    <property type="molecule type" value="Genomic_DNA"/>
</dbReference>
<dbReference type="AlphaFoldDB" id="A0A0C2N5L9"/>
<protein>
    <submittedName>
        <fullName evidence="1">Uncharacterized protein</fullName>
    </submittedName>
</protein>
<evidence type="ECO:0000313" key="2">
    <source>
        <dbReference type="Proteomes" id="UP000031668"/>
    </source>
</evidence>
<dbReference type="Proteomes" id="UP000031668">
    <property type="component" value="Unassembled WGS sequence"/>
</dbReference>
<name>A0A0C2N5L9_THEKT</name>
<sequence length="121" mass="13936">MNFSIIYVSKQCSTSACVDGNYHKQAVVKVNKHAVAEFSKLPKVRSLENIKKFTLNLGWQIPGVNIQRYVETGPKSRVNYTRVDSILLIMLLTLVCTEKSSTKFIKEKYFWDIWKKSICLS</sequence>
<comment type="caution">
    <text evidence="1">The sequence shown here is derived from an EMBL/GenBank/DDBJ whole genome shotgun (WGS) entry which is preliminary data.</text>
</comment>
<gene>
    <name evidence="1" type="ORF">RF11_01243</name>
</gene>
<proteinExistence type="predicted"/>
<organism evidence="1 2">
    <name type="scientific">Thelohanellus kitauei</name>
    <name type="common">Myxosporean</name>
    <dbReference type="NCBI Taxonomy" id="669202"/>
    <lineage>
        <taxon>Eukaryota</taxon>
        <taxon>Metazoa</taxon>
        <taxon>Cnidaria</taxon>
        <taxon>Myxozoa</taxon>
        <taxon>Myxosporea</taxon>
        <taxon>Bivalvulida</taxon>
        <taxon>Platysporina</taxon>
        <taxon>Myxobolidae</taxon>
        <taxon>Thelohanellus</taxon>
    </lineage>
</organism>
<accession>A0A0C2N5L9</accession>
<reference evidence="1 2" key="1">
    <citation type="journal article" date="2014" name="Genome Biol. Evol.">
        <title>The genome of the myxosporean Thelohanellus kitauei shows adaptations to nutrient acquisition within its fish host.</title>
        <authorList>
            <person name="Yang Y."/>
            <person name="Xiong J."/>
            <person name="Zhou Z."/>
            <person name="Huo F."/>
            <person name="Miao W."/>
            <person name="Ran C."/>
            <person name="Liu Y."/>
            <person name="Zhang J."/>
            <person name="Feng J."/>
            <person name="Wang M."/>
            <person name="Wang M."/>
            <person name="Wang L."/>
            <person name="Yao B."/>
        </authorList>
    </citation>
    <scope>NUCLEOTIDE SEQUENCE [LARGE SCALE GENOMIC DNA]</scope>
    <source>
        <strain evidence="1">Wuqing</strain>
    </source>
</reference>
<evidence type="ECO:0000313" key="1">
    <source>
        <dbReference type="EMBL" id="KII74941.1"/>
    </source>
</evidence>